<proteinExistence type="predicted"/>
<dbReference type="OrthoDB" id="10383949at2759"/>
<feature type="domain" description="CUB" evidence="3">
    <location>
        <begin position="1"/>
        <end position="123"/>
    </location>
</feature>
<name>A0A5N5SVV7_9CRUS</name>
<evidence type="ECO:0000313" key="4">
    <source>
        <dbReference type="EMBL" id="KAB7498152.1"/>
    </source>
</evidence>
<dbReference type="Pfam" id="PF00431">
    <property type="entry name" value="CUB"/>
    <property type="match status" value="1"/>
</dbReference>
<comment type="caution">
    <text evidence="2">Lacks conserved residue(s) required for the propagation of feature annotation.</text>
</comment>
<reference evidence="4 5" key="1">
    <citation type="journal article" date="2019" name="PLoS Biol.">
        <title>Sex chromosomes control vertical transmission of feminizing Wolbachia symbionts in an isopod.</title>
        <authorList>
            <person name="Becking T."/>
            <person name="Chebbi M.A."/>
            <person name="Giraud I."/>
            <person name="Moumen B."/>
            <person name="Laverre T."/>
            <person name="Caubet Y."/>
            <person name="Peccoud J."/>
            <person name="Gilbert C."/>
            <person name="Cordaux R."/>
        </authorList>
    </citation>
    <scope>NUCLEOTIDE SEQUENCE [LARGE SCALE GENOMIC DNA]</scope>
    <source>
        <strain evidence="4">ANa2</strain>
        <tissue evidence="4">Whole body excluding digestive tract and cuticle</tissue>
    </source>
</reference>
<keyword evidence="5" id="KW-1185">Reference proteome</keyword>
<evidence type="ECO:0000259" key="3">
    <source>
        <dbReference type="PROSITE" id="PS01180"/>
    </source>
</evidence>
<dbReference type="InterPro" id="IPR000859">
    <property type="entry name" value="CUB_dom"/>
</dbReference>
<organism evidence="4 5">
    <name type="scientific">Armadillidium nasatum</name>
    <dbReference type="NCBI Taxonomy" id="96803"/>
    <lineage>
        <taxon>Eukaryota</taxon>
        <taxon>Metazoa</taxon>
        <taxon>Ecdysozoa</taxon>
        <taxon>Arthropoda</taxon>
        <taxon>Crustacea</taxon>
        <taxon>Multicrustacea</taxon>
        <taxon>Malacostraca</taxon>
        <taxon>Eumalacostraca</taxon>
        <taxon>Peracarida</taxon>
        <taxon>Isopoda</taxon>
        <taxon>Oniscidea</taxon>
        <taxon>Crinocheta</taxon>
        <taxon>Armadillidiidae</taxon>
        <taxon>Armadillidium</taxon>
    </lineage>
</organism>
<dbReference type="AlphaFoldDB" id="A0A5N5SVV7"/>
<dbReference type="InterPro" id="IPR035914">
    <property type="entry name" value="Sperma_CUB_dom_sf"/>
</dbReference>
<dbReference type="Gene3D" id="2.60.120.290">
    <property type="entry name" value="Spermadhesin, CUB domain"/>
    <property type="match status" value="1"/>
</dbReference>
<dbReference type="PROSITE" id="PS01180">
    <property type="entry name" value="CUB"/>
    <property type="match status" value="1"/>
</dbReference>
<dbReference type="SUPFAM" id="SSF49854">
    <property type="entry name" value="Spermadhesin, CUB domain"/>
    <property type="match status" value="1"/>
</dbReference>
<dbReference type="CDD" id="cd00041">
    <property type="entry name" value="CUB"/>
    <property type="match status" value="1"/>
</dbReference>
<dbReference type="EMBL" id="SEYY01019539">
    <property type="protein sequence ID" value="KAB7498152.1"/>
    <property type="molecule type" value="Genomic_DNA"/>
</dbReference>
<evidence type="ECO:0000256" key="2">
    <source>
        <dbReference type="PROSITE-ProRule" id="PRU00059"/>
    </source>
</evidence>
<evidence type="ECO:0000313" key="5">
    <source>
        <dbReference type="Proteomes" id="UP000326759"/>
    </source>
</evidence>
<protein>
    <recommendedName>
        <fullName evidence="3">CUB domain-containing protein</fullName>
    </recommendedName>
</protein>
<accession>A0A5N5SVV7</accession>
<gene>
    <name evidence="4" type="ORF">Anas_11836</name>
</gene>
<comment type="caution">
    <text evidence="4">The sequence shown here is derived from an EMBL/GenBank/DDBJ whole genome shotgun (WGS) entry which is preliminary data.</text>
</comment>
<sequence length="329" mass="37095">MFSTINSNETLEVTSPGFPNVYNDNSMCRWTIKKNNPSSFVVNIKYLSLPPRSLASFCFKGSLDILSRKDKFSDYVLHETLCGQLENKLVIVNNSILDLRLHSGLFHPRPYGPAGFRIIISILQDLQTKAPCAQSSIKTTPLPAVPKKLCSKIFNSIENHERKSSVSSGIYEDILPSRISASYLHLEEINKSKESVNYDDFKIPTFLITTYNDDDEKSCPSDMPSCSFTSDFDSVFGTDICDIESFSQPKPKRSSTYTITKPQTFPGSNSKFATSINVFATNKIKRFSDLQSSGQRCFSDSDVKTKTKIPDIYFNSLQKTYTQKFKVQD</sequence>
<dbReference type="Proteomes" id="UP000326759">
    <property type="component" value="Unassembled WGS sequence"/>
</dbReference>
<keyword evidence="1" id="KW-1015">Disulfide bond</keyword>
<evidence type="ECO:0000256" key="1">
    <source>
        <dbReference type="ARBA" id="ARBA00023157"/>
    </source>
</evidence>